<dbReference type="AlphaFoldDB" id="A0A6J4MQT9"/>
<evidence type="ECO:0000313" key="1">
    <source>
        <dbReference type="EMBL" id="CAA9366188.1"/>
    </source>
</evidence>
<sequence length="71" mass="7582">MQQRLITDAGDALWVDVLGLYEGLKELPQLALTLLSCLEIGGKYLYVRQPGNLPLRQEGGIGNGAVASGNL</sequence>
<dbReference type="EMBL" id="CADCTV010000860">
    <property type="protein sequence ID" value="CAA9366188.1"/>
    <property type="molecule type" value="Genomic_DNA"/>
</dbReference>
<name>A0A6J4MQT9_9BACT</name>
<gene>
    <name evidence="1" type="ORF">AVDCRST_MAG89-4112</name>
</gene>
<reference evidence="1" key="1">
    <citation type="submission" date="2020-02" db="EMBL/GenBank/DDBJ databases">
        <authorList>
            <person name="Meier V. D."/>
        </authorList>
    </citation>
    <scope>NUCLEOTIDE SEQUENCE</scope>
    <source>
        <strain evidence="1">AVDCRST_MAG89</strain>
    </source>
</reference>
<organism evidence="1">
    <name type="scientific">uncultured Gemmatimonadota bacterium</name>
    <dbReference type="NCBI Taxonomy" id="203437"/>
    <lineage>
        <taxon>Bacteria</taxon>
        <taxon>Pseudomonadati</taxon>
        <taxon>Gemmatimonadota</taxon>
        <taxon>environmental samples</taxon>
    </lineage>
</organism>
<protein>
    <submittedName>
        <fullName evidence="1">Uncharacterized protein</fullName>
    </submittedName>
</protein>
<accession>A0A6J4MQT9</accession>
<proteinExistence type="predicted"/>